<dbReference type="PROSITE" id="PS50048">
    <property type="entry name" value="ZN2_CY6_FUNGAL_2"/>
    <property type="match status" value="1"/>
</dbReference>
<accession>A0A875S554</accession>
<protein>
    <recommendedName>
        <fullName evidence="4">Zn(2)-C6 fungal-type domain-containing protein</fullName>
    </recommendedName>
</protein>
<reference evidence="5" key="1">
    <citation type="submission" date="2020-10" db="EMBL/GenBank/DDBJ databases">
        <authorList>
            <person name="Roach M.J.R."/>
        </authorList>
    </citation>
    <scope>NUCLEOTIDE SEQUENCE</scope>
    <source>
        <strain evidence="5">CBS 1945</strain>
    </source>
</reference>
<dbReference type="InterPro" id="IPR036864">
    <property type="entry name" value="Zn2-C6_fun-type_DNA-bd_sf"/>
</dbReference>
<keyword evidence="6" id="KW-1185">Reference proteome</keyword>
<proteinExistence type="predicted"/>
<organism evidence="5 6">
    <name type="scientific">Eeniella nana</name>
    <name type="common">Yeast</name>
    <name type="synonym">Brettanomyces nanus</name>
    <dbReference type="NCBI Taxonomy" id="13502"/>
    <lineage>
        <taxon>Eukaryota</taxon>
        <taxon>Fungi</taxon>
        <taxon>Dikarya</taxon>
        <taxon>Ascomycota</taxon>
        <taxon>Saccharomycotina</taxon>
        <taxon>Pichiomycetes</taxon>
        <taxon>Pichiales</taxon>
        <taxon>Pichiaceae</taxon>
        <taxon>Brettanomyces</taxon>
    </lineage>
</organism>
<dbReference type="PANTHER" id="PTHR37534">
    <property type="entry name" value="TRANSCRIPTIONAL ACTIVATOR PROTEIN UGA3"/>
    <property type="match status" value="1"/>
</dbReference>
<dbReference type="PANTHER" id="PTHR37534:SF46">
    <property type="entry name" value="ZN(II)2CYS6 TRANSCRIPTION FACTOR (EUROFUNG)"/>
    <property type="match status" value="1"/>
</dbReference>
<dbReference type="KEGG" id="bnn:FOA43_003805"/>
<dbReference type="Proteomes" id="UP000662931">
    <property type="component" value="Chromosome 4"/>
</dbReference>
<dbReference type="EMBL" id="CP064815">
    <property type="protein sequence ID" value="QPG76416.1"/>
    <property type="molecule type" value="Genomic_DNA"/>
</dbReference>
<dbReference type="GeneID" id="62197205"/>
<dbReference type="AlphaFoldDB" id="A0A875S554"/>
<feature type="region of interest" description="Disordered" evidence="3">
    <location>
        <begin position="136"/>
        <end position="181"/>
    </location>
</feature>
<evidence type="ECO:0000313" key="5">
    <source>
        <dbReference type="EMBL" id="QPG76416.1"/>
    </source>
</evidence>
<dbReference type="GO" id="GO:0005634">
    <property type="term" value="C:nucleus"/>
    <property type="evidence" value="ECO:0007669"/>
    <property type="project" value="UniProtKB-SubCell"/>
</dbReference>
<dbReference type="GO" id="GO:0008270">
    <property type="term" value="F:zinc ion binding"/>
    <property type="evidence" value="ECO:0007669"/>
    <property type="project" value="InterPro"/>
</dbReference>
<dbReference type="SMART" id="SM00066">
    <property type="entry name" value="GAL4"/>
    <property type="match status" value="1"/>
</dbReference>
<dbReference type="Pfam" id="PF00172">
    <property type="entry name" value="Zn_clus"/>
    <property type="match status" value="1"/>
</dbReference>
<evidence type="ECO:0000313" key="6">
    <source>
        <dbReference type="Proteomes" id="UP000662931"/>
    </source>
</evidence>
<dbReference type="Pfam" id="PF11951">
    <property type="entry name" value="Fungal_trans_2"/>
    <property type="match status" value="1"/>
</dbReference>
<dbReference type="InterPro" id="IPR021858">
    <property type="entry name" value="Fun_TF"/>
</dbReference>
<evidence type="ECO:0000256" key="1">
    <source>
        <dbReference type="ARBA" id="ARBA00004123"/>
    </source>
</evidence>
<dbReference type="PRINTS" id="PR00755">
    <property type="entry name" value="AFLATOXINBRP"/>
</dbReference>
<dbReference type="CDD" id="cd00067">
    <property type="entry name" value="GAL4"/>
    <property type="match status" value="1"/>
</dbReference>
<feature type="compositionally biased region" description="Polar residues" evidence="3">
    <location>
        <begin position="139"/>
        <end position="179"/>
    </location>
</feature>
<dbReference type="Gene3D" id="4.10.240.10">
    <property type="entry name" value="Zn(2)-C6 fungal-type DNA-binding domain"/>
    <property type="match status" value="1"/>
</dbReference>
<dbReference type="OrthoDB" id="3251668at2759"/>
<name>A0A875S554_EENNA</name>
<evidence type="ECO:0000259" key="4">
    <source>
        <dbReference type="PROSITE" id="PS50048"/>
    </source>
</evidence>
<comment type="subcellular location">
    <subcellularLocation>
        <location evidence="1">Nucleus</location>
    </subcellularLocation>
</comment>
<keyword evidence="2" id="KW-0539">Nucleus</keyword>
<dbReference type="GO" id="GO:0000981">
    <property type="term" value="F:DNA-binding transcription factor activity, RNA polymerase II-specific"/>
    <property type="evidence" value="ECO:0007669"/>
    <property type="project" value="InterPro"/>
</dbReference>
<dbReference type="RefSeq" id="XP_038779981.1">
    <property type="nucleotide sequence ID" value="XM_038924053.1"/>
</dbReference>
<dbReference type="SUPFAM" id="SSF57701">
    <property type="entry name" value="Zn2/Cys6 DNA-binding domain"/>
    <property type="match status" value="1"/>
</dbReference>
<evidence type="ECO:0000256" key="3">
    <source>
        <dbReference type="SAM" id="MobiDB-lite"/>
    </source>
</evidence>
<dbReference type="InterPro" id="IPR001138">
    <property type="entry name" value="Zn2Cys6_DnaBD"/>
</dbReference>
<sequence>MFPRSLPKNNTSAKADVPIQSKFECGSESKKPRKQFKRIRTVEGSCNQCLKHRVKCSLDKPLCKRCLKQGLDCNYDRFNLKWGKVLNINSVASSKGGGGELEGNTGKNNFYMFSGRNAKPLFTLIRSINDKEKRVVSVADNSTTKSVRQSSSTPSTPNTAISSSAEPRAASQEQNTSSDSSREFDYFRNVLIAKLHAFGKSLDESGLEVAQNSPILQNMISTLTACYIHNGSPASISLEEVQQRKAHSIQMLVDKIRQETAHAAENGATSKSDLKDMEALLDACILMSILDSVIDCTNFNIVPTHLFGARAILNEIVKRNPNFLRCLKTGSPLTARLFSLFATMDLIYCILSGESVTCMPQNGWFSLGDCDCWFGVIGSGDPYLQVMEALSFLTNSQLLLKTGNLPLSFMNDLEERFSLLLKLSTPKVNSPWNLFVAGYADVGLVYYSRVILGAGIDDQQVQSTVSTFLSKLKSVPESSTAGDNASSILDHCLLFPLMVLGAHCVRQDQQGFVRKWIGRALPSLSFQNIGSLSVYLDGQWAITSCLSNPSSDPANIQTVRQSTWWNLFADIAKKSIIF</sequence>
<feature type="domain" description="Zn(2)-C6 fungal-type" evidence="4">
    <location>
        <begin position="45"/>
        <end position="75"/>
    </location>
</feature>
<gene>
    <name evidence="5" type="ORF">FOA43_003805</name>
</gene>
<evidence type="ECO:0000256" key="2">
    <source>
        <dbReference type="ARBA" id="ARBA00023242"/>
    </source>
</evidence>